<dbReference type="InterPro" id="IPR032711">
    <property type="entry name" value="SoxY"/>
</dbReference>
<dbReference type="InterPro" id="IPR016568">
    <property type="entry name" value="Sulphur_oxidation_SoxY"/>
</dbReference>
<dbReference type="AlphaFoldDB" id="A0A953NEW5"/>
<accession>A0A953NEW5</accession>
<dbReference type="RefSeq" id="WP_259662352.1">
    <property type="nucleotide sequence ID" value="NZ_JAHXRI010000025.1"/>
</dbReference>
<feature type="signal peptide" evidence="1">
    <location>
        <begin position="1"/>
        <end position="25"/>
    </location>
</feature>
<sequence length="148" mass="15744">MTTNRRTFVMAMGAVGLASFFASHATEDEALAAMKAIMGSATPRAGKVTLELPALVENGNLVTIKVSVESPMTQADHVKAVHLIAEGNPLPNIVSFFLGPRAGRAEIGTRIRLANSQRVWAIAQMSDGSFWRGYAETLVTLAACTEVV</sequence>
<name>A0A953NEW5_9BURK</name>
<dbReference type="Pfam" id="PF13501">
    <property type="entry name" value="SoxY"/>
    <property type="match status" value="1"/>
</dbReference>
<dbReference type="Proteomes" id="UP000739565">
    <property type="component" value="Unassembled WGS sequence"/>
</dbReference>
<protein>
    <submittedName>
        <fullName evidence="3">SoxY-related AACIE arm protein</fullName>
    </submittedName>
</protein>
<dbReference type="PROSITE" id="PS51318">
    <property type="entry name" value="TAT"/>
    <property type="match status" value="1"/>
</dbReference>
<dbReference type="InterPro" id="IPR030997">
    <property type="entry name" value="SoxY_para_1"/>
</dbReference>
<dbReference type="NCBIfam" id="TIGR04487">
    <property type="entry name" value="SoxY_para_1"/>
    <property type="match status" value="1"/>
</dbReference>
<gene>
    <name evidence="3" type="ORF">KZZ10_14980</name>
</gene>
<dbReference type="Gene3D" id="2.60.40.2470">
    <property type="entry name" value="SoxY domain"/>
    <property type="match status" value="1"/>
</dbReference>
<reference evidence="3" key="1">
    <citation type="submission" date="2021-07" db="EMBL/GenBank/DDBJ databases">
        <title>New genus and species of the family Alcaligenaceae.</title>
        <authorList>
            <person name="Hahn M.W."/>
        </authorList>
    </citation>
    <scope>NUCLEOTIDE SEQUENCE</scope>
    <source>
        <strain evidence="3">LF4-65</strain>
    </source>
</reference>
<comment type="caution">
    <text evidence="3">The sequence shown here is derived from an EMBL/GenBank/DDBJ whole genome shotgun (WGS) entry which is preliminary data.</text>
</comment>
<evidence type="ECO:0000313" key="4">
    <source>
        <dbReference type="Proteomes" id="UP000739565"/>
    </source>
</evidence>
<keyword evidence="4" id="KW-1185">Reference proteome</keyword>
<feature type="chain" id="PRO_5037281656" evidence="1">
    <location>
        <begin position="26"/>
        <end position="148"/>
    </location>
</feature>
<evidence type="ECO:0000256" key="1">
    <source>
        <dbReference type="SAM" id="SignalP"/>
    </source>
</evidence>
<dbReference type="EMBL" id="JAHXRI010000025">
    <property type="protein sequence ID" value="MBZ1351946.1"/>
    <property type="molecule type" value="Genomic_DNA"/>
</dbReference>
<evidence type="ECO:0000259" key="2">
    <source>
        <dbReference type="Pfam" id="PF13501"/>
    </source>
</evidence>
<proteinExistence type="predicted"/>
<keyword evidence="1" id="KW-0732">Signal</keyword>
<organism evidence="3 4">
    <name type="scientific">Zwartia hollandica</name>
    <dbReference type="NCBI Taxonomy" id="324606"/>
    <lineage>
        <taxon>Bacteria</taxon>
        <taxon>Pseudomonadati</taxon>
        <taxon>Pseudomonadota</taxon>
        <taxon>Betaproteobacteria</taxon>
        <taxon>Burkholderiales</taxon>
        <taxon>Alcaligenaceae</taxon>
        <taxon>Zwartia</taxon>
    </lineage>
</organism>
<dbReference type="InterPro" id="IPR038162">
    <property type="entry name" value="SoxY_sf"/>
</dbReference>
<evidence type="ECO:0000313" key="3">
    <source>
        <dbReference type="EMBL" id="MBZ1351946.1"/>
    </source>
</evidence>
<dbReference type="InterPro" id="IPR006311">
    <property type="entry name" value="TAT_signal"/>
</dbReference>
<dbReference type="PIRSF" id="PIRSF010312">
    <property type="entry name" value="Sulphur_oxidation_SoxY"/>
    <property type="match status" value="1"/>
</dbReference>
<feature type="domain" description="Ig-like SoxY" evidence="2">
    <location>
        <begin position="35"/>
        <end position="144"/>
    </location>
</feature>